<accession>A0A6J5L2A1</accession>
<reference evidence="1" key="1">
    <citation type="submission" date="2020-04" db="EMBL/GenBank/DDBJ databases">
        <authorList>
            <person name="Chiriac C."/>
            <person name="Salcher M."/>
            <person name="Ghai R."/>
            <person name="Kavagutti S V."/>
        </authorList>
    </citation>
    <scope>NUCLEOTIDE SEQUENCE</scope>
</reference>
<organism evidence="1">
    <name type="scientific">uncultured Caudovirales phage</name>
    <dbReference type="NCBI Taxonomy" id="2100421"/>
    <lineage>
        <taxon>Viruses</taxon>
        <taxon>Duplodnaviria</taxon>
        <taxon>Heunggongvirae</taxon>
        <taxon>Uroviricota</taxon>
        <taxon>Caudoviricetes</taxon>
        <taxon>Peduoviridae</taxon>
        <taxon>Maltschvirus</taxon>
        <taxon>Maltschvirus maltsch</taxon>
    </lineage>
</organism>
<protein>
    <submittedName>
        <fullName evidence="1">Uncharacterized protein</fullName>
    </submittedName>
</protein>
<name>A0A6J5L2A1_9CAUD</name>
<gene>
    <name evidence="1" type="ORF">UFOVP75_151</name>
</gene>
<dbReference type="EMBL" id="LR796209">
    <property type="protein sequence ID" value="CAB4127347.1"/>
    <property type="molecule type" value="Genomic_DNA"/>
</dbReference>
<sequence length="128" mass="14136">MTETIVRTAKKTMSPNNFDIAAYTRKIREANELKVVTFLQSIPNTTFSLEEISRNVTLDVTTVGKILTRLTAPNVSSFLNRGKRRAVFVNDNANTTPTVHAAFTINGDTVSVNVPVRQFKDLFMSAGA</sequence>
<evidence type="ECO:0000313" key="1">
    <source>
        <dbReference type="EMBL" id="CAB4127347.1"/>
    </source>
</evidence>
<proteinExistence type="predicted"/>